<dbReference type="AlphaFoldDB" id="A0A2P7TX88"/>
<gene>
    <name evidence="1" type="ORF">C7N83_12960</name>
</gene>
<accession>A0A2P7TX88</accession>
<dbReference type="EMBL" id="PXYY01000131">
    <property type="protein sequence ID" value="PSJ79314.1"/>
    <property type="molecule type" value="Genomic_DNA"/>
</dbReference>
<sequence length="113" mass="12213">MAQTAVVALDAFRMPLPQSTKPCWLSCRQRYEIRRFPIWRNVLPGTAFVIASLPCGPVETGNGTDAAYAAATYRHEAGEFVRLGTATLVGKIAVAGKFVVCTVCNVSSVCRSF</sequence>
<protein>
    <submittedName>
        <fullName evidence="1">Uncharacterized protein</fullName>
    </submittedName>
</protein>
<reference evidence="1 2" key="1">
    <citation type="submission" date="2018-03" db="EMBL/GenBank/DDBJ databases">
        <title>Neisseria weixii sp. nov., isolated from the intestinal contents of Tibetan Plateau pika (Ochotona curzoniae) in Yushu, Qinghai Province, China.</title>
        <authorList>
            <person name="Gui Z."/>
        </authorList>
    </citation>
    <scope>NUCLEOTIDE SEQUENCE [LARGE SCALE GENOMIC DNA]</scope>
    <source>
        <strain evidence="1 2">ATCC 51483</strain>
    </source>
</reference>
<organism evidence="1 2">
    <name type="scientific">Neisseria iguanae</name>
    <dbReference type="NCBI Taxonomy" id="90242"/>
    <lineage>
        <taxon>Bacteria</taxon>
        <taxon>Pseudomonadati</taxon>
        <taxon>Pseudomonadota</taxon>
        <taxon>Betaproteobacteria</taxon>
        <taxon>Neisseriales</taxon>
        <taxon>Neisseriaceae</taxon>
        <taxon>Neisseria</taxon>
    </lineage>
</organism>
<name>A0A2P7TX88_9NEIS</name>
<keyword evidence="2" id="KW-1185">Reference proteome</keyword>
<proteinExistence type="predicted"/>
<comment type="caution">
    <text evidence="1">The sequence shown here is derived from an EMBL/GenBank/DDBJ whole genome shotgun (WGS) entry which is preliminary data.</text>
</comment>
<evidence type="ECO:0000313" key="2">
    <source>
        <dbReference type="Proteomes" id="UP000241868"/>
    </source>
</evidence>
<dbReference type="Proteomes" id="UP000241868">
    <property type="component" value="Unassembled WGS sequence"/>
</dbReference>
<evidence type="ECO:0000313" key="1">
    <source>
        <dbReference type="EMBL" id="PSJ79314.1"/>
    </source>
</evidence>